<dbReference type="GO" id="GO:0005524">
    <property type="term" value="F:ATP binding"/>
    <property type="evidence" value="ECO:0007669"/>
    <property type="project" value="UniProtKB-KW"/>
</dbReference>
<comment type="caution">
    <text evidence="14">The sequence shown here is derived from an EMBL/GenBank/DDBJ whole genome shotgun (WGS) entry which is preliminary data.</text>
</comment>
<evidence type="ECO:0000313" key="15">
    <source>
        <dbReference type="Proteomes" id="UP000226592"/>
    </source>
</evidence>
<evidence type="ECO:0000256" key="7">
    <source>
        <dbReference type="ARBA" id="ARBA00022840"/>
    </source>
</evidence>
<keyword evidence="6 12" id="KW-0547">Nucleotide-binding</keyword>
<dbReference type="SUPFAM" id="SSF52374">
    <property type="entry name" value="Nucleotidylyl transferase"/>
    <property type="match status" value="1"/>
</dbReference>
<dbReference type="EC" id="6.1.1.17" evidence="3 11"/>
<evidence type="ECO:0000256" key="3">
    <source>
        <dbReference type="ARBA" id="ARBA00012835"/>
    </source>
</evidence>
<dbReference type="GO" id="GO:0006424">
    <property type="term" value="P:glutamyl-tRNA aminoacylation"/>
    <property type="evidence" value="ECO:0007669"/>
    <property type="project" value="UniProtKB-UniRule"/>
</dbReference>
<evidence type="ECO:0000313" key="14">
    <source>
        <dbReference type="EMBL" id="MAG21967.1"/>
    </source>
</evidence>
<comment type="subcellular location">
    <subcellularLocation>
        <location evidence="1">Cytoplasm</location>
    </subcellularLocation>
</comment>
<name>A0A2D6M0L9_9ARCH</name>
<dbReference type="InterPro" id="IPR011035">
    <property type="entry name" value="Ribosomal_bL25/Gln-tRNA_synth"/>
</dbReference>
<evidence type="ECO:0000259" key="13">
    <source>
        <dbReference type="Pfam" id="PF00749"/>
    </source>
</evidence>
<dbReference type="NCBIfam" id="TIGR00463">
    <property type="entry name" value="gltX_arch"/>
    <property type="match status" value="1"/>
</dbReference>
<dbReference type="Gene3D" id="3.40.50.620">
    <property type="entry name" value="HUPs"/>
    <property type="match status" value="1"/>
</dbReference>
<protein>
    <recommendedName>
        <fullName evidence="3 11">Glutamate--tRNA ligase</fullName>
        <ecNumber evidence="3 11">6.1.1.17</ecNumber>
    </recommendedName>
</protein>
<keyword evidence="4" id="KW-0963">Cytoplasm</keyword>
<evidence type="ECO:0000256" key="4">
    <source>
        <dbReference type="ARBA" id="ARBA00022490"/>
    </source>
</evidence>
<dbReference type="PANTHER" id="PTHR43097">
    <property type="entry name" value="GLUTAMINE-TRNA LIGASE"/>
    <property type="match status" value="1"/>
</dbReference>
<keyword evidence="5 12" id="KW-0436">Ligase</keyword>
<feature type="domain" description="Glutamyl/glutaminyl-tRNA synthetase class Ib catalytic" evidence="13">
    <location>
        <begin position="95"/>
        <end position="401"/>
    </location>
</feature>
<dbReference type="GO" id="GO:0043604">
    <property type="term" value="P:amide biosynthetic process"/>
    <property type="evidence" value="ECO:0007669"/>
    <property type="project" value="TreeGrafter"/>
</dbReference>
<evidence type="ECO:0000256" key="12">
    <source>
        <dbReference type="RuleBase" id="RU363037"/>
    </source>
</evidence>
<dbReference type="InterPro" id="IPR050132">
    <property type="entry name" value="Gln/Glu-tRNA_Ligase"/>
</dbReference>
<reference evidence="15" key="1">
    <citation type="submission" date="2017-09" db="EMBL/GenBank/DDBJ databases">
        <title>The Reconstruction of 2,631 Draft Metagenome-Assembled Genomes from the Global Oceans.</title>
        <authorList>
            <person name="Tully B.J."/>
            <person name="Graham E.D."/>
            <person name="Heidelberg J.F."/>
        </authorList>
    </citation>
    <scope>NUCLEOTIDE SEQUENCE [LARGE SCALE GENOMIC DNA]</scope>
</reference>
<dbReference type="InterPro" id="IPR004526">
    <property type="entry name" value="Glu-tRNA-synth_arc/euk"/>
</dbReference>
<evidence type="ECO:0000256" key="9">
    <source>
        <dbReference type="ARBA" id="ARBA00023146"/>
    </source>
</evidence>
<accession>A0A2D6M0L9</accession>
<evidence type="ECO:0000256" key="6">
    <source>
        <dbReference type="ARBA" id="ARBA00022741"/>
    </source>
</evidence>
<dbReference type="GO" id="GO:0032991">
    <property type="term" value="C:protein-containing complex"/>
    <property type="evidence" value="ECO:0007669"/>
    <property type="project" value="UniProtKB-ARBA"/>
</dbReference>
<keyword evidence="7 12" id="KW-0067">ATP-binding</keyword>
<evidence type="ECO:0000256" key="8">
    <source>
        <dbReference type="ARBA" id="ARBA00022917"/>
    </source>
</evidence>
<dbReference type="EMBL" id="NZBU01000005">
    <property type="protein sequence ID" value="MAG21967.1"/>
    <property type="molecule type" value="Genomic_DNA"/>
</dbReference>
<dbReference type="InterPro" id="IPR000924">
    <property type="entry name" value="Glu/Gln-tRNA-synth"/>
</dbReference>
<dbReference type="Gene3D" id="2.40.240.100">
    <property type="match status" value="1"/>
</dbReference>
<sequence>MSLTEDAYRYAIKNAFLHEGKADVGAIVGKMKALHPDLDIKDSMPSIIEAVKKVNALGKKEIEAEYKKFEGSYELKPKQKDSMLPTLDWAEKESVVTRYAPNPNGPFHLGNARAAILCDEFAKIYGGKMILRFDDTDPKIKKPIENAEAIFKEDLEWLGCEISETYFASDRLDIYYKYMKEVLKKGHAYVCDCDVEKWRKLIKAKKACKCRDISPKEQLQRFEKMLSNEFKEGQAVLRIKTDLNHNDPSIRDWWAAKVVDNPVHPNPKSKGKHVWPSYNFASAIDDHELGVTLILRGQEHAQNQTKQEFLYDYFKWTYPHSFHFGRIKLADTVLSTSKIKEGIEKGEYKGWDNPRLGTIKALRRRGFQASALRKAILDVGVKSSGVSIDAKRLHDLNKEELGDVKRIGFIAEPVRLSVDYAPDGTEQFVVDSATLKKLKVGSVFRLREKYNVKITKKDPLEIFGQFVGTTNTGKEVVGWLSDSIDIELVMPDGKKMAGLASKELLEEKEGSIIQLDKFGFCRIDSVQENRVVLWFAHK</sequence>
<dbReference type="Pfam" id="PF00749">
    <property type="entry name" value="tRNA-synt_1c"/>
    <property type="match status" value="1"/>
</dbReference>
<dbReference type="InterPro" id="IPR020058">
    <property type="entry name" value="Glu/Gln-tRNA-synth_Ib_cat-dom"/>
</dbReference>
<dbReference type="GO" id="GO:0005829">
    <property type="term" value="C:cytosol"/>
    <property type="evidence" value="ECO:0007669"/>
    <property type="project" value="TreeGrafter"/>
</dbReference>
<dbReference type="GO" id="GO:0004818">
    <property type="term" value="F:glutamate-tRNA ligase activity"/>
    <property type="evidence" value="ECO:0007669"/>
    <property type="project" value="UniProtKB-UniRule"/>
</dbReference>
<evidence type="ECO:0000256" key="11">
    <source>
        <dbReference type="NCBIfam" id="TIGR00463"/>
    </source>
</evidence>
<evidence type="ECO:0000256" key="10">
    <source>
        <dbReference type="ARBA" id="ARBA00048351"/>
    </source>
</evidence>
<gene>
    <name evidence="14" type="ORF">CL943_01495</name>
</gene>
<dbReference type="InterPro" id="IPR014729">
    <property type="entry name" value="Rossmann-like_a/b/a_fold"/>
</dbReference>
<dbReference type="PANTHER" id="PTHR43097:SF5">
    <property type="entry name" value="GLUTAMATE--TRNA LIGASE"/>
    <property type="match status" value="1"/>
</dbReference>
<evidence type="ECO:0000256" key="1">
    <source>
        <dbReference type="ARBA" id="ARBA00004496"/>
    </source>
</evidence>
<evidence type="ECO:0000256" key="5">
    <source>
        <dbReference type="ARBA" id="ARBA00022598"/>
    </source>
</evidence>
<dbReference type="AlphaFoldDB" id="A0A2D6M0L9"/>
<keyword evidence="8 12" id="KW-0648">Protein biosynthesis</keyword>
<organism evidence="14 15">
    <name type="scientific">Candidatus Iainarchaeum sp</name>
    <dbReference type="NCBI Taxonomy" id="3101447"/>
    <lineage>
        <taxon>Archaea</taxon>
        <taxon>Candidatus Iainarchaeota</taxon>
        <taxon>Candidatus Iainarchaeia</taxon>
        <taxon>Candidatus Iainarchaeales</taxon>
        <taxon>Candidatus Iainarchaeaceae</taxon>
        <taxon>Candidatus Iainarchaeum</taxon>
    </lineage>
</organism>
<proteinExistence type="inferred from homology"/>
<comment type="catalytic activity">
    <reaction evidence="10">
        <text>tRNA(Glu) + L-glutamate + ATP = L-glutamyl-tRNA(Glu) + AMP + diphosphate</text>
        <dbReference type="Rhea" id="RHEA:23540"/>
        <dbReference type="Rhea" id="RHEA-COMP:9663"/>
        <dbReference type="Rhea" id="RHEA-COMP:9680"/>
        <dbReference type="ChEBI" id="CHEBI:29985"/>
        <dbReference type="ChEBI" id="CHEBI:30616"/>
        <dbReference type="ChEBI" id="CHEBI:33019"/>
        <dbReference type="ChEBI" id="CHEBI:78442"/>
        <dbReference type="ChEBI" id="CHEBI:78520"/>
        <dbReference type="ChEBI" id="CHEBI:456215"/>
        <dbReference type="EC" id="6.1.1.17"/>
    </reaction>
</comment>
<dbReference type="InterPro" id="IPR001412">
    <property type="entry name" value="aa-tRNA-synth_I_CS"/>
</dbReference>
<dbReference type="NCBIfam" id="NF003169">
    <property type="entry name" value="PRK04156.1"/>
    <property type="match status" value="1"/>
</dbReference>
<comment type="similarity">
    <text evidence="2">Belongs to the class-I aminoacyl-tRNA synthetase family. Glutamate--tRNA ligase type 2 subfamily.</text>
</comment>
<keyword evidence="9 12" id="KW-0030">Aminoacyl-tRNA synthetase</keyword>
<dbReference type="PRINTS" id="PR00987">
    <property type="entry name" value="TRNASYNTHGLU"/>
</dbReference>
<dbReference type="SUPFAM" id="SSF50715">
    <property type="entry name" value="Ribosomal protein L25-like"/>
    <property type="match status" value="1"/>
</dbReference>
<dbReference type="PROSITE" id="PS00178">
    <property type="entry name" value="AA_TRNA_LIGASE_I"/>
    <property type="match status" value="1"/>
</dbReference>
<evidence type="ECO:0000256" key="2">
    <source>
        <dbReference type="ARBA" id="ARBA00008927"/>
    </source>
</evidence>
<dbReference type="Proteomes" id="UP000226592">
    <property type="component" value="Unassembled WGS sequence"/>
</dbReference>